<dbReference type="Proteomes" id="UP000035067">
    <property type="component" value="Unassembled WGS sequence"/>
</dbReference>
<dbReference type="AlphaFoldDB" id="A0A0G2HMF5"/>
<dbReference type="EMBL" id="JXQG01000018">
    <property type="protein sequence ID" value="KKZ12535.1"/>
    <property type="molecule type" value="Genomic_DNA"/>
</dbReference>
<sequence length="71" mass="7613">MVDVKETRLLYRTAQRNPLDRPFPVTFPWATGTRVGHCACGILVSQSLVEAGQVEASELPGGALSIIGEAM</sequence>
<reference evidence="1 2" key="1">
    <citation type="submission" date="2015-01" db="EMBL/GenBank/DDBJ databases">
        <title>Lifestyle Evolution in Cyanobacterial Symbionts of Sponges.</title>
        <authorList>
            <person name="Burgsdorf I."/>
            <person name="Slaby B.M."/>
            <person name="Handley K.M."/>
            <person name="Haber M."/>
            <person name="Blom J."/>
            <person name="Marshall C.W."/>
            <person name="Gilbert J.A."/>
            <person name="Hentschel U."/>
            <person name="Steindler L."/>
        </authorList>
    </citation>
    <scope>NUCLEOTIDE SEQUENCE [LARGE SCALE GENOMIC DNA]</scope>
    <source>
        <strain evidence="1">SP3</strain>
    </source>
</reference>
<comment type="caution">
    <text evidence="1">The sequence shown here is derived from an EMBL/GenBank/DDBJ whole genome shotgun (WGS) entry which is preliminary data.</text>
</comment>
<evidence type="ECO:0000313" key="2">
    <source>
        <dbReference type="Proteomes" id="UP000035067"/>
    </source>
</evidence>
<evidence type="ECO:0000313" key="1">
    <source>
        <dbReference type="EMBL" id="KKZ12535.1"/>
    </source>
</evidence>
<proteinExistence type="predicted"/>
<name>A0A0G2HMF5_9SYNE</name>
<accession>A0A0G2HMF5</accession>
<organism evidence="1 2">
    <name type="scientific">Candidatus Synechococcus spongiarum SP3</name>
    <dbReference type="NCBI Taxonomy" id="1604020"/>
    <lineage>
        <taxon>Bacteria</taxon>
        <taxon>Bacillati</taxon>
        <taxon>Cyanobacteriota</taxon>
        <taxon>Cyanophyceae</taxon>
        <taxon>Synechococcales</taxon>
        <taxon>Synechococcaceae</taxon>
        <taxon>Synechococcus</taxon>
    </lineage>
</organism>
<protein>
    <submittedName>
        <fullName evidence="1">Uncharacterized protein</fullName>
    </submittedName>
</protein>
<dbReference type="PATRIC" id="fig|1604020.3.peg.62"/>
<gene>
    <name evidence="1" type="ORF">TE42_04155</name>
</gene>